<evidence type="ECO:0000313" key="3">
    <source>
        <dbReference type="EMBL" id="SJZ45758.1"/>
    </source>
</evidence>
<evidence type="ECO:0000313" key="4">
    <source>
        <dbReference type="Proteomes" id="UP000189941"/>
    </source>
</evidence>
<dbReference type="GO" id="GO:0003677">
    <property type="term" value="F:DNA binding"/>
    <property type="evidence" value="ECO:0007669"/>
    <property type="project" value="InterPro"/>
</dbReference>
<name>A0A1T4KTT9_9LACT</name>
<dbReference type="SUPFAM" id="SSF46894">
    <property type="entry name" value="C-terminal effector domain of the bipartite response regulators"/>
    <property type="match status" value="1"/>
</dbReference>
<dbReference type="OrthoDB" id="2139591at2"/>
<reference evidence="4" key="1">
    <citation type="submission" date="2017-02" db="EMBL/GenBank/DDBJ databases">
        <authorList>
            <person name="Varghese N."/>
            <person name="Submissions S."/>
        </authorList>
    </citation>
    <scope>NUCLEOTIDE SEQUENCE [LARGE SCALE GENOMIC DNA]</scope>
    <source>
        <strain evidence="4">DSM 15739</strain>
    </source>
</reference>
<sequence length="139" mass="15992">MDIWILVIALLAIAIVLLIASIYAKDDQKIENQLEEFQIQQSRELYNIKTRVAEIEQELKEPAPLVYGNDQNYPNETVVDEEQLVEEVDMVDTTEVSELSKEEVIRLYSQGFTMQEIAADVALNVKTVQTIVDDYIENR</sequence>
<dbReference type="GO" id="GO:0006355">
    <property type="term" value="P:regulation of DNA-templated transcription"/>
    <property type="evidence" value="ECO:0007669"/>
    <property type="project" value="InterPro"/>
</dbReference>
<keyword evidence="2" id="KW-0804">Transcription</keyword>
<accession>A0A1T4KTT9</accession>
<dbReference type="EMBL" id="FUWO01000005">
    <property type="protein sequence ID" value="SJZ45758.1"/>
    <property type="molecule type" value="Genomic_DNA"/>
</dbReference>
<keyword evidence="1" id="KW-0805">Transcription regulation</keyword>
<keyword evidence="4" id="KW-1185">Reference proteome</keyword>
<dbReference type="Proteomes" id="UP000189941">
    <property type="component" value="Unassembled WGS sequence"/>
</dbReference>
<dbReference type="InterPro" id="IPR016032">
    <property type="entry name" value="Sig_transdc_resp-reg_C-effctor"/>
</dbReference>
<evidence type="ECO:0000256" key="1">
    <source>
        <dbReference type="ARBA" id="ARBA00023015"/>
    </source>
</evidence>
<dbReference type="AlphaFoldDB" id="A0A1T4KTT9"/>
<protein>
    <submittedName>
        <fullName evidence="3">Uncharacterized protein</fullName>
    </submittedName>
</protein>
<evidence type="ECO:0000256" key="2">
    <source>
        <dbReference type="ARBA" id="ARBA00023163"/>
    </source>
</evidence>
<gene>
    <name evidence="3" type="ORF">SAMN02746011_00853</name>
</gene>
<organism evidence="3 4">
    <name type="scientific">Globicatella sulfidifaciens DSM 15739</name>
    <dbReference type="NCBI Taxonomy" id="1121925"/>
    <lineage>
        <taxon>Bacteria</taxon>
        <taxon>Bacillati</taxon>
        <taxon>Bacillota</taxon>
        <taxon>Bacilli</taxon>
        <taxon>Lactobacillales</taxon>
        <taxon>Aerococcaceae</taxon>
        <taxon>Globicatella</taxon>
    </lineage>
</organism>
<dbReference type="RefSeq" id="WP_078755643.1">
    <property type="nucleotide sequence ID" value="NZ_FUWO01000005.1"/>
</dbReference>
<dbReference type="STRING" id="1121925.SAMN02746011_00853"/>
<proteinExistence type="predicted"/>